<gene>
    <name evidence="2" type="ORF">OHB29_02110</name>
</gene>
<keyword evidence="3" id="KW-1185">Reference proteome</keyword>
<organism evidence="2 3">
    <name type="scientific">Streptomyces violaceus</name>
    <name type="common">Streptomyces venezuelae</name>
    <dbReference type="NCBI Taxonomy" id="1936"/>
    <lineage>
        <taxon>Bacteria</taxon>
        <taxon>Bacillati</taxon>
        <taxon>Actinomycetota</taxon>
        <taxon>Actinomycetes</taxon>
        <taxon>Kitasatosporales</taxon>
        <taxon>Streptomycetaceae</taxon>
        <taxon>Streptomyces</taxon>
    </lineage>
</organism>
<evidence type="ECO:0000313" key="3">
    <source>
        <dbReference type="Proteomes" id="UP001341259"/>
    </source>
</evidence>
<name>A0ABZ1NKI9_STRVL</name>
<protein>
    <submittedName>
        <fullName evidence="2">Uncharacterized protein</fullName>
    </submittedName>
</protein>
<evidence type="ECO:0000256" key="1">
    <source>
        <dbReference type="SAM" id="MobiDB-lite"/>
    </source>
</evidence>
<proteinExistence type="predicted"/>
<accession>A0ABZ1NKI9</accession>
<dbReference type="EMBL" id="CP107906">
    <property type="protein sequence ID" value="WUG91930.1"/>
    <property type="molecule type" value="Genomic_DNA"/>
</dbReference>
<dbReference type="Proteomes" id="UP001341259">
    <property type="component" value="Chromosome"/>
</dbReference>
<dbReference type="RefSeq" id="WP_328336363.1">
    <property type="nucleotide sequence ID" value="NZ_CP107906.1"/>
</dbReference>
<evidence type="ECO:0000313" key="2">
    <source>
        <dbReference type="EMBL" id="WUG91930.1"/>
    </source>
</evidence>
<sequence>MRAPDGGDALTSRESVQGIGGAPARPGSDCFPGCSAAASRPFWASTDHGSAGLLGGFAGGFASVLTGWSEAIAIAPLTNGGGLALGAGRAAVLARHTSIRLVGLVPMPA</sequence>
<reference evidence="2 3" key="1">
    <citation type="submission" date="2022-10" db="EMBL/GenBank/DDBJ databases">
        <title>The complete genomes of actinobacterial strains from the NBC collection.</title>
        <authorList>
            <person name="Joergensen T.S."/>
            <person name="Alvarez Arevalo M."/>
            <person name="Sterndorff E.B."/>
            <person name="Faurdal D."/>
            <person name="Vuksanovic O."/>
            <person name="Mourched A.-S."/>
            <person name="Charusanti P."/>
            <person name="Shaw S."/>
            <person name="Blin K."/>
            <person name="Weber T."/>
        </authorList>
    </citation>
    <scope>NUCLEOTIDE SEQUENCE [LARGE SCALE GENOMIC DNA]</scope>
    <source>
        <strain evidence="2 3">NBC_00456</strain>
    </source>
</reference>
<feature type="region of interest" description="Disordered" evidence="1">
    <location>
        <begin position="1"/>
        <end position="24"/>
    </location>
</feature>